<accession>A0A2P2N1E1</accession>
<sequence length="34" mass="4007">MDTTYAGHEMLLLMQQKIVNFIIDVKFGIFLSWC</sequence>
<evidence type="ECO:0000313" key="1">
    <source>
        <dbReference type="EMBL" id="MBX36302.1"/>
    </source>
</evidence>
<proteinExistence type="predicted"/>
<name>A0A2P2N1E1_RHIMU</name>
<dbReference type="AlphaFoldDB" id="A0A2P2N1E1"/>
<protein>
    <submittedName>
        <fullName evidence="1">Uncharacterized protein</fullName>
    </submittedName>
</protein>
<dbReference type="EMBL" id="GGEC01055818">
    <property type="protein sequence ID" value="MBX36302.1"/>
    <property type="molecule type" value="Transcribed_RNA"/>
</dbReference>
<reference evidence="1" key="1">
    <citation type="submission" date="2018-02" db="EMBL/GenBank/DDBJ databases">
        <title>Rhizophora mucronata_Transcriptome.</title>
        <authorList>
            <person name="Meera S.P."/>
            <person name="Sreeshan A."/>
            <person name="Augustine A."/>
        </authorList>
    </citation>
    <scope>NUCLEOTIDE SEQUENCE</scope>
    <source>
        <tissue evidence="1">Leaf</tissue>
    </source>
</reference>
<organism evidence="1">
    <name type="scientific">Rhizophora mucronata</name>
    <name type="common">Asiatic mangrove</name>
    <dbReference type="NCBI Taxonomy" id="61149"/>
    <lineage>
        <taxon>Eukaryota</taxon>
        <taxon>Viridiplantae</taxon>
        <taxon>Streptophyta</taxon>
        <taxon>Embryophyta</taxon>
        <taxon>Tracheophyta</taxon>
        <taxon>Spermatophyta</taxon>
        <taxon>Magnoliopsida</taxon>
        <taxon>eudicotyledons</taxon>
        <taxon>Gunneridae</taxon>
        <taxon>Pentapetalae</taxon>
        <taxon>rosids</taxon>
        <taxon>fabids</taxon>
        <taxon>Malpighiales</taxon>
        <taxon>Rhizophoraceae</taxon>
        <taxon>Rhizophora</taxon>
    </lineage>
</organism>